<dbReference type="Proteomes" id="UP000250140">
    <property type="component" value="Unassembled WGS sequence"/>
</dbReference>
<dbReference type="EMBL" id="KV749305">
    <property type="protein sequence ID" value="OCL10127.1"/>
    <property type="molecule type" value="Genomic_DNA"/>
</dbReference>
<sequence>MELVEYWLQDCVYNHPKCNERWDDSDGLPRLPTRVLDVSPENCIRLVVSHGMCGQYAALSHCWGAKPLLRTTSMSIEAHQIGIDFQDLPRTFQDAVRVTRILGLNYIWIDSLCIIQDDRNDWEKEAVMMGSVYEGAYLTIAATGGANGSAGCFIPRPTMPEPVPFPFKLGEQGPAEVIHAALPPAAVVGDLQMNPLAERAWITQEWLLSRRTIHFTKGHLIWVCRTSIQSSAPDFLEEWSDFASTYCRRNLTYPSDKPIALEGVVRIIAFQTKDTYHYGIWDRSAHQQLFWFAQDIISRPAELKEMPSWSWIS</sequence>
<evidence type="ECO:0000313" key="2">
    <source>
        <dbReference type="EMBL" id="OCL10127.1"/>
    </source>
</evidence>
<proteinExistence type="predicted"/>
<protein>
    <submittedName>
        <fullName evidence="2">HET-domain-containing protein</fullName>
    </submittedName>
</protein>
<feature type="non-terminal residue" evidence="2">
    <location>
        <position position="313"/>
    </location>
</feature>
<dbReference type="PANTHER" id="PTHR33112">
    <property type="entry name" value="DOMAIN PROTEIN, PUTATIVE-RELATED"/>
    <property type="match status" value="1"/>
</dbReference>
<evidence type="ECO:0000313" key="3">
    <source>
        <dbReference type="Proteomes" id="UP000250140"/>
    </source>
</evidence>
<dbReference type="AlphaFoldDB" id="A0A8E2JUY2"/>
<dbReference type="Pfam" id="PF06985">
    <property type="entry name" value="HET"/>
    <property type="match status" value="1"/>
</dbReference>
<reference evidence="2 3" key="1">
    <citation type="journal article" date="2016" name="Nat. Commun.">
        <title>Ectomycorrhizal ecology is imprinted in the genome of the dominant symbiotic fungus Cenococcum geophilum.</title>
        <authorList>
            <consortium name="DOE Joint Genome Institute"/>
            <person name="Peter M."/>
            <person name="Kohler A."/>
            <person name="Ohm R.A."/>
            <person name="Kuo A."/>
            <person name="Krutzmann J."/>
            <person name="Morin E."/>
            <person name="Arend M."/>
            <person name="Barry K.W."/>
            <person name="Binder M."/>
            <person name="Choi C."/>
            <person name="Clum A."/>
            <person name="Copeland A."/>
            <person name="Grisel N."/>
            <person name="Haridas S."/>
            <person name="Kipfer T."/>
            <person name="LaButti K."/>
            <person name="Lindquist E."/>
            <person name="Lipzen A."/>
            <person name="Maire R."/>
            <person name="Meier B."/>
            <person name="Mihaltcheva S."/>
            <person name="Molinier V."/>
            <person name="Murat C."/>
            <person name="Poggeler S."/>
            <person name="Quandt C.A."/>
            <person name="Sperisen C."/>
            <person name="Tritt A."/>
            <person name="Tisserant E."/>
            <person name="Crous P.W."/>
            <person name="Henrissat B."/>
            <person name="Nehls U."/>
            <person name="Egli S."/>
            <person name="Spatafora J.W."/>
            <person name="Grigoriev I.V."/>
            <person name="Martin F.M."/>
        </authorList>
    </citation>
    <scope>NUCLEOTIDE SEQUENCE [LARGE SCALE GENOMIC DNA]</scope>
    <source>
        <strain evidence="2 3">CBS 207.34</strain>
    </source>
</reference>
<dbReference type="OrthoDB" id="5347061at2759"/>
<accession>A0A8E2JUY2</accession>
<organism evidence="2 3">
    <name type="scientific">Glonium stellatum</name>
    <dbReference type="NCBI Taxonomy" id="574774"/>
    <lineage>
        <taxon>Eukaryota</taxon>
        <taxon>Fungi</taxon>
        <taxon>Dikarya</taxon>
        <taxon>Ascomycota</taxon>
        <taxon>Pezizomycotina</taxon>
        <taxon>Dothideomycetes</taxon>
        <taxon>Pleosporomycetidae</taxon>
        <taxon>Gloniales</taxon>
        <taxon>Gloniaceae</taxon>
        <taxon>Glonium</taxon>
    </lineage>
</organism>
<name>A0A8E2JUY2_9PEZI</name>
<dbReference type="InterPro" id="IPR010730">
    <property type="entry name" value="HET"/>
</dbReference>
<keyword evidence="3" id="KW-1185">Reference proteome</keyword>
<gene>
    <name evidence="2" type="ORF">AOQ84DRAFT_289892</name>
</gene>
<dbReference type="PANTHER" id="PTHR33112:SF16">
    <property type="entry name" value="HETEROKARYON INCOMPATIBILITY DOMAIN-CONTAINING PROTEIN"/>
    <property type="match status" value="1"/>
</dbReference>
<evidence type="ECO:0000259" key="1">
    <source>
        <dbReference type="Pfam" id="PF06985"/>
    </source>
</evidence>
<feature type="domain" description="Heterokaryon incompatibility" evidence="1">
    <location>
        <begin position="56"/>
        <end position="205"/>
    </location>
</feature>